<reference evidence="1 2" key="1">
    <citation type="journal article" date="2014" name="Genome Announc.">
        <title>Draft Genome Sequence of Petroleum Oil-Degrading Marine Bacterium Pseudomonas taeanensis Strain MS-3, Isolated from a Crude Oil-Contaminated Seashore.</title>
        <authorList>
            <person name="Lee S.Y."/>
            <person name="Kim S.H."/>
            <person name="Lee D.G."/>
            <person name="Shin S."/>
            <person name="Yun S.H."/>
            <person name="Choi C.W."/>
            <person name="Chung Y.H."/>
            <person name="Choi J.S."/>
            <person name="Kahng H.Y."/>
            <person name="Kim S.I."/>
        </authorList>
    </citation>
    <scope>NUCLEOTIDE SEQUENCE [LARGE SCALE GENOMIC DNA]</scope>
    <source>
        <strain evidence="1 2">MS-3</strain>
    </source>
</reference>
<dbReference type="InterPro" id="IPR056470">
    <property type="entry name" value="BesD/HalB-like"/>
</dbReference>
<keyword evidence="2" id="KW-1185">Reference proteome</keyword>
<dbReference type="SUPFAM" id="SSF51197">
    <property type="entry name" value="Clavaminate synthase-like"/>
    <property type="match status" value="1"/>
</dbReference>
<proteinExistence type="predicted"/>
<gene>
    <name evidence="1" type="ORF">TMS3_0115035</name>
</gene>
<dbReference type="OrthoDB" id="9798229at2"/>
<organism evidence="1 2">
    <name type="scientific">Pseudomonas taeanensis MS-3</name>
    <dbReference type="NCBI Taxonomy" id="1395571"/>
    <lineage>
        <taxon>Bacteria</taxon>
        <taxon>Pseudomonadati</taxon>
        <taxon>Pseudomonadota</taxon>
        <taxon>Gammaproteobacteria</taxon>
        <taxon>Pseudomonadales</taxon>
        <taxon>Pseudomonadaceae</taxon>
        <taxon>Pseudomonas</taxon>
    </lineage>
</organism>
<dbReference type="Pfam" id="PF23169">
    <property type="entry name" value="HalD"/>
    <property type="match status" value="1"/>
</dbReference>
<dbReference type="STRING" id="1395571.TMS3_0115035"/>
<comment type="caution">
    <text evidence="1">The sequence shown here is derived from an EMBL/GenBank/DDBJ whole genome shotgun (WGS) entry which is preliminary data.</text>
</comment>
<dbReference type="AlphaFoldDB" id="A0A0A1YFT2"/>
<dbReference type="RefSeq" id="WP_025166027.1">
    <property type="nucleotide sequence ID" value="NZ_AWSQ01000004.1"/>
</dbReference>
<dbReference type="Proteomes" id="UP000030063">
    <property type="component" value="Unassembled WGS sequence"/>
</dbReference>
<protein>
    <recommendedName>
        <fullName evidence="3">Fe2OG dioxygenase domain-containing protein</fullName>
    </recommendedName>
</protein>
<name>A0A0A1YFT2_9PSED</name>
<dbReference type="EMBL" id="AWSQ01000004">
    <property type="protein sequence ID" value="KFX68802.1"/>
    <property type="molecule type" value="Genomic_DNA"/>
</dbReference>
<dbReference type="Gene3D" id="2.60.120.620">
    <property type="entry name" value="q2cbj1_9rhob like domain"/>
    <property type="match status" value="1"/>
</dbReference>
<evidence type="ECO:0008006" key="3">
    <source>
        <dbReference type="Google" id="ProtNLM"/>
    </source>
</evidence>
<accession>A0A0A1YFT2</accession>
<sequence>MTSAPVSTTEQSIRSLACIIDLERYPIHQPDNPRTQALVAQCRAQLDETGCSVVPDFIRPEAVARMRAEAYRLRERTFWSKQSHNPYMTAEDLSLPETHPKRFFERRTSGFINSDILETDSDLRALYDWDAMTRFVGACVGVWPIYQWADPLARCPYAIMEDGHYFPWHFDGNEFTISVSVEQPEQGGEFEYVPNMRSVEDESFEGVRRVLDGDRSRVHRLIWEPGALQLFKGRYSLHRVTRVEGKGAWITALPTYVLDPETVNRPERAKQFYGYAMPIHYERETTRPDRLTD</sequence>
<evidence type="ECO:0000313" key="1">
    <source>
        <dbReference type="EMBL" id="KFX68802.1"/>
    </source>
</evidence>
<evidence type="ECO:0000313" key="2">
    <source>
        <dbReference type="Proteomes" id="UP000030063"/>
    </source>
</evidence>
<dbReference type="eggNOG" id="COG3128">
    <property type="taxonomic scope" value="Bacteria"/>
</dbReference>